<dbReference type="InterPro" id="IPR000067">
    <property type="entry name" value="FlgMring_FliF"/>
</dbReference>
<evidence type="ECO:0000313" key="17">
    <source>
        <dbReference type="EMBL" id="TDU30760.1"/>
    </source>
</evidence>
<dbReference type="GO" id="GO:0003774">
    <property type="term" value="F:cytoskeletal motor activity"/>
    <property type="evidence" value="ECO:0007669"/>
    <property type="project" value="InterPro"/>
</dbReference>
<feature type="region of interest" description="Disordered" evidence="13">
    <location>
        <begin position="286"/>
        <end position="327"/>
    </location>
</feature>
<dbReference type="Proteomes" id="UP000295341">
    <property type="component" value="Unassembled WGS sequence"/>
</dbReference>
<comment type="subcellular location">
    <subcellularLocation>
        <location evidence="2 12">Bacterial flagellum basal body</location>
    </subcellularLocation>
    <subcellularLocation>
        <location evidence="3">Cell membrane</location>
        <topology evidence="3">Multi-pass membrane protein</topology>
    </subcellularLocation>
</comment>
<keyword evidence="18" id="KW-1185">Reference proteome</keyword>
<dbReference type="InterPro" id="IPR043427">
    <property type="entry name" value="YscJ/FliF"/>
</dbReference>
<keyword evidence="17" id="KW-0282">Flagellum</keyword>
<dbReference type="PANTHER" id="PTHR30046">
    <property type="entry name" value="FLAGELLAR M-RING PROTEIN"/>
    <property type="match status" value="1"/>
</dbReference>
<evidence type="ECO:0000256" key="3">
    <source>
        <dbReference type="ARBA" id="ARBA00004651"/>
    </source>
</evidence>
<keyword evidence="17" id="KW-0969">Cilium</keyword>
<feature type="domain" description="Flagellar M-ring C-terminal" evidence="16">
    <location>
        <begin position="258"/>
        <end position="431"/>
    </location>
</feature>
<evidence type="ECO:0000256" key="13">
    <source>
        <dbReference type="SAM" id="MobiDB-lite"/>
    </source>
</evidence>
<organism evidence="17 18">
    <name type="scientific">Panacagrimonas perspica</name>
    <dbReference type="NCBI Taxonomy" id="381431"/>
    <lineage>
        <taxon>Bacteria</taxon>
        <taxon>Pseudomonadati</taxon>
        <taxon>Pseudomonadota</taxon>
        <taxon>Gammaproteobacteria</taxon>
        <taxon>Nevskiales</taxon>
        <taxon>Nevskiaceae</taxon>
        <taxon>Panacagrimonas</taxon>
    </lineage>
</organism>
<feature type="region of interest" description="Disordered" evidence="13">
    <location>
        <begin position="499"/>
        <end position="532"/>
    </location>
</feature>
<comment type="similarity">
    <text evidence="4 12">Belongs to the FliF family.</text>
</comment>
<evidence type="ECO:0000259" key="16">
    <source>
        <dbReference type="Pfam" id="PF08345"/>
    </source>
</evidence>
<name>A0A4R7PC23_9GAMM</name>
<dbReference type="InterPro" id="IPR045851">
    <property type="entry name" value="AMP-bd_C_sf"/>
</dbReference>
<comment type="function">
    <text evidence="1 12">The M ring may be actively involved in energy transduction.</text>
</comment>
<accession>A0A4R7PC23</accession>
<feature type="transmembrane region" description="Helical" evidence="14">
    <location>
        <begin position="26"/>
        <end position="49"/>
    </location>
</feature>
<evidence type="ECO:0000256" key="6">
    <source>
        <dbReference type="ARBA" id="ARBA00022475"/>
    </source>
</evidence>
<evidence type="ECO:0000259" key="15">
    <source>
        <dbReference type="Pfam" id="PF01514"/>
    </source>
</evidence>
<evidence type="ECO:0000256" key="7">
    <source>
        <dbReference type="ARBA" id="ARBA00022692"/>
    </source>
</evidence>
<feature type="domain" description="Flagellar M-ring N-terminal" evidence="15">
    <location>
        <begin position="51"/>
        <end position="226"/>
    </location>
</feature>
<feature type="compositionally biased region" description="Polar residues" evidence="13">
    <location>
        <begin position="295"/>
        <end position="305"/>
    </location>
</feature>
<keyword evidence="7 14" id="KW-0812">Transmembrane</keyword>
<dbReference type="GO" id="GO:0009431">
    <property type="term" value="C:bacterial-type flagellum basal body, MS ring"/>
    <property type="evidence" value="ECO:0007669"/>
    <property type="project" value="InterPro"/>
</dbReference>
<evidence type="ECO:0000256" key="2">
    <source>
        <dbReference type="ARBA" id="ARBA00004117"/>
    </source>
</evidence>
<dbReference type="PRINTS" id="PR01009">
    <property type="entry name" value="FLGMRINGFLIF"/>
</dbReference>
<dbReference type="NCBIfam" id="TIGR00206">
    <property type="entry name" value="fliF"/>
    <property type="match status" value="1"/>
</dbReference>
<protein>
    <recommendedName>
        <fullName evidence="5 12">Flagellar M-ring protein</fullName>
    </recommendedName>
</protein>
<gene>
    <name evidence="17" type="ORF">DFR24_0114</name>
</gene>
<evidence type="ECO:0000256" key="5">
    <source>
        <dbReference type="ARBA" id="ARBA00017949"/>
    </source>
</evidence>
<evidence type="ECO:0000256" key="10">
    <source>
        <dbReference type="ARBA" id="ARBA00023143"/>
    </source>
</evidence>
<dbReference type="Gene3D" id="3.30.300.30">
    <property type="match status" value="1"/>
</dbReference>
<evidence type="ECO:0000256" key="12">
    <source>
        <dbReference type="PIRNR" id="PIRNR004862"/>
    </source>
</evidence>
<evidence type="ECO:0000256" key="1">
    <source>
        <dbReference type="ARBA" id="ARBA00003820"/>
    </source>
</evidence>
<dbReference type="PIRSF" id="PIRSF004862">
    <property type="entry name" value="FliF"/>
    <property type="match status" value="1"/>
</dbReference>
<dbReference type="InterPro" id="IPR013556">
    <property type="entry name" value="Flag_M-ring_C"/>
</dbReference>
<keyword evidence="17" id="KW-0966">Cell projection</keyword>
<proteinExistence type="inferred from homology"/>
<dbReference type="Pfam" id="PF01514">
    <property type="entry name" value="YscJ_FliF"/>
    <property type="match status" value="1"/>
</dbReference>
<reference evidence="17 18" key="1">
    <citation type="submission" date="2019-03" db="EMBL/GenBank/DDBJ databases">
        <title>Genomic Encyclopedia of Type Strains, Phase IV (KMG-IV): sequencing the most valuable type-strain genomes for metagenomic binning, comparative biology and taxonomic classification.</title>
        <authorList>
            <person name="Goeker M."/>
        </authorList>
    </citation>
    <scope>NUCLEOTIDE SEQUENCE [LARGE SCALE GENOMIC DNA]</scope>
    <source>
        <strain evidence="17 18">DSM 26377</strain>
    </source>
</reference>
<comment type="caution">
    <text evidence="17">The sequence shown here is derived from an EMBL/GenBank/DDBJ whole genome shotgun (WGS) entry which is preliminary data.</text>
</comment>
<dbReference type="PANTHER" id="PTHR30046:SF0">
    <property type="entry name" value="FLAGELLAR M-RING PROTEIN"/>
    <property type="match status" value="1"/>
</dbReference>
<evidence type="ECO:0000256" key="11">
    <source>
        <dbReference type="ARBA" id="ARBA00025936"/>
    </source>
</evidence>
<keyword evidence="9 14" id="KW-0472">Membrane</keyword>
<evidence type="ECO:0000256" key="8">
    <source>
        <dbReference type="ARBA" id="ARBA00022989"/>
    </source>
</evidence>
<dbReference type="RefSeq" id="WP_246051455.1">
    <property type="nucleotide sequence ID" value="NZ_MWIN01000023.1"/>
</dbReference>
<keyword evidence="8 14" id="KW-1133">Transmembrane helix</keyword>
<sequence>MAALDTPQSQPLSVPMHLRALKELPIVRQVLLLIGLAAAIAGGIAIFSWSQQPGRTELYPDLAGQDASAAAEALRAANIDYELDPITGRLTVDGSKVHEARMLLASQGLPRSADSGFETMQQDPGMGISSFLEGARYNHALETELARSVGRLAPVKGARVHLAIPKASAFARPGDGASASVLVELHPGRSLEANQVQAIVHMVASSVPSLVPAKVTVIDQFGRLLSGKDNDELAVSAEQFEHARRVEADYVRRVESLLVPITGAGKVSTQVSADLDFSVTEEAKETYAPDKTVVRSEQTSEQTTSGPGGPQGIPGATSNQPPQLQPQLPVNQLLDQPATAAVQLPTNQSRNATRNFEVDRTLSHTRQAVGRLKKLSIAVLVDNLPRPDGKGGIVVQPLAAEDLKKIESLVKDAVGFDETRGDRVSVQNVSFLPAATVDAEAEMPIWQRPQAQTLIRHGFGLLAILVLIFAALRPALKVLLAPPAPPVVPVIGGVLVRDDQDETGGRSASGRGAKRARADEEEEEGEVIDTAGPYEKKLAAARNAVGQDPKRVAQVVKSWLAEEGAS</sequence>
<dbReference type="AlphaFoldDB" id="A0A4R7PC23"/>
<dbReference type="InterPro" id="IPR006182">
    <property type="entry name" value="FliF_N_dom"/>
</dbReference>
<dbReference type="GO" id="GO:0005886">
    <property type="term" value="C:plasma membrane"/>
    <property type="evidence" value="ECO:0007669"/>
    <property type="project" value="UniProtKB-SubCell"/>
</dbReference>
<keyword evidence="10 12" id="KW-0975">Bacterial flagellum</keyword>
<evidence type="ECO:0000256" key="9">
    <source>
        <dbReference type="ARBA" id="ARBA00023136"/>
    </source>
</evidence>
<dbReference type="GO" id="GO:0071973">
    <property type="term" value="P:bacterial-type flagellum-dependent cell motility"/>
    <property type="evidence" value="ECO:0007669"/>
    <property type="project" value="InterPro"/>
</dbReference>
<evidence type="ECO:0000256" key="4">
    <source>
        <dbReference type="ARBA" id="ARBA00007971"/>
    </source>
</evidence>
<evidence type="ECO:0000313" key="18">
    <source>
        <dbReference type="Proteomes" id="UP000295341"/>
    </source>
</evidence>
<comment type="subunit">
    <text evidence="11">The basal body constitutes a major portion of the flagellar organelle and consists of four rings (L,P,S, and M) mounted on a central rod. The M ring is integral to the inner membrane of the cell and may be connected to the flagellar rod via the S ring. The S (supramembrane ring) lies just distal to the M ring. The L and P rings lie in the outer membrane and the periplasmic space, respectively.</text>
</comment>
<keyword evidence="6" id="KW-1003">Cell membrane</keyword>
<dbReference type="EMBL" id="SOBT01000008">
    <property type="protein sequence ID" value="TDU30760.1"/>
    <property type="molecule type" value="Genomic_DNA"/>
</dbReference>
<dbReference type="Pfam" id="PF08345">
    <property type="entry name" value="YscJ_FliF_C"/>
    <property type="match status" value="1"/>
</dbReference>
<evidence type="ECO:0000256" key="14">
    <source>
        <dbReference type="SAM" id="Phobius"/>
    </source>
</evidence>